<dbReference type="AlphaFoldDB" id="A0ABD2QGZ7"/>
<feature type="compositionally biased region" description="Polar residues" evidence="2">
    <location>
        <begin position="1"/>
        <end position="29"/>
    </location>
</feature>
<feature type="compositionally biased region" description="Polar residues" evidence="2">
    <location>
        <begin position="512"/>
        <end position="529"/>
    </location>
</feature>
<feature type="region of interest" description="Disordered" evidence="2">
    <location>
        <begin position="184"/>
        <end position="206"/>
    </location>
</feature>
<feature type="compositionally biased region" description="Low complexity" evidence="2">
    <location>
        <begin position="30"/>
        <end position="51"/>
    </location>
</feature>
<comment type="caution">
    <text evidence="3">The sequence shown here is derived from an EMBL/GenBank/DDBJ whole genome shotgun (WGS) entry which is preliminary data.</text>
</comment>
<organism evidence="3 4">
    <name type="scientific">Cichlidogyrus casuarinus</name>
    <dbReference type="NCBI Taxonomy" id="1844966"/>
    <lineage>
        <taxon>Eukaryota</taxon>
        <taxon>Metazoa</taxon>
        <taxon>Spiralia</taxon>
        <taxon>Lophotrochozoa</taxon>
        <taxon>Platyhelminthes</taxon>
        <taxon>Monogenea</taxon>
        <taxon>Monopisthocotylea</taxon>
        <taxon>Dactylogyridea</taxon>
        <taxon>Ancyrocephalidae</taxon>
        <taxon>Cichlidogyrus</taxon>
    </lineage>
</organism>
<reference evidence="3 4" key="1">
    <citation type="submission" date="2024-11" db="EMBL/GenBank/DDBJ databases">
        <title>Adaptive evolution of stress response genes in parasites aligns with host niche diversity.</title>
        <authorList>
            <person name="Hahn C."/>
            <person name="Resl P."/>
        </authorList>
    </citation>
    <scope>NUCLEOTIDE SEQUENCE [LARGE SCALE GENOMIC DNA]</scope>
    <source>
        <strain evidence="3">EGGRZ-B1_66</strain>
        <tissue evidence="3">Body</tissue>
    </source>
</reference>
<sequence>MSTASNSRRNRGANTPKNSMNSVITDSGQLSPALSTTSSRSSNISPIRNSAQNSIKSEPKEDPSVENQSSKRRSQSVQSSKRTSPLESDIDIQESKQNGSKTPKLDPCSDTASDHLKPEELSSDRKETRSKSLKESSSSSTPNTMSTCGLGSPTEELNESTSVRPPKRNAALIATQEVMASTNGKFSCQGSANGSGQVSAAGSSASTTPSCATLKCHSLNPTSLPLDNCEAIASAPVASITSLLPKNSNLKHKSTNSVSSVSGQPSTKKAKIDNASSRRGSKQLPTDEKSPRKSPQKSTLEQNRQLHFVPPMRPLTIHNVGMGGESNAYQNGLLQTSGPDGDQTLSSTAENGQPLLATMHDLLEWQWDQAGSLLMQQAEGSDVVALLNCLHQLKAENDGLENKCLRLQQKRDHLKAVNARLQTSLNNIEASVSMHNPIEVLDSSGNSSAPALPVTSATTGLSLNPMSSSSALLMPAPSTNMTTTAPVNGSMSTTTASSQRTGSLTPLHETMESNTPPRGASQQKRSSLPANPCNRQDLIKAQQDILAQQVWYQKLTQVSCTFLANVEL</sequence>
<gene>
    <name evidence="3" type="ORF">Ciccas_002867</name>
</gene>
<dbReference type="Proteomes" id="UP001626550">
    <property type="component" value="Unassembled WGS sequence"/>
</dbReference>
<keyword evidence="4" id="KW-1185">Reference proteome</keyword>
<dbReference type="CDD" id="cd20901">
    <property type="entry name" value="CC_AF10"/>
    <property type="match status" value="1"/>
</dbReference>
<feature type="region of interest" description="Disordered" evidence="2">
    <location>
        <begin position="247"/>
        <end position="329"/>
    </location>
</feature>
<keyword evidence="1" id="KW-0175">Coiled coil</keyword>
<evidence type="ECO:0000256" key="2">
    <source>
        <dbReference type="SAM" id="MobiDB-lite"/>
    </source>
</evidence>
<dbReference type="EMBL" id="JBJKFK010000240">
    <property type="protein sequence ID" value="KAL3318472.1"/>
    <property type="molecule type" value="Genomic_DNA"/>
</dbReference>
<proteinExistence type="predicted"/>
<evidence type="ECO:0000313" key="3">
    <source>
        <dbReference type="EMBL" id="KAL3318472.1"/>
    </source>
</evidence>
<feature type="compositionally biased region" description="Polar residues" evidence="2">
    <location>
        <begin position="483"/>
        <end position="504"/>
    </location>
</feature>
<protein>
    <submittedName>
        <fullName evidence="3">Uncharacterized protein</fullName>
    </submittedName>
</protein>
<dbReference type="InterPro" id="IPR049773">
    <property type="entry name" value="AF10-like_CC"/>
</dbReference>
<feature type="coiled-coil region" evidence="1">
    <location>
        <begin position="383"/>
        <end position="417"/>
    </location>
</feature>
<feature type="region of interest" description="Disordered" evidence="2">
    <location>
        <begin position="483"/>
        <end position="533"/>
    </location>
</feature>
<accession>A0ABD2QGZ7</accession>
<feature type="compositionally biased region" description="Polar residues" evidence="2">
    <location>
        <begin position="255"/>
        <end position="267"/>
    </location>
</feature>
<evidence type="ECO:0000313" key="4">
    <source>
        <dbReference type="Proteomes" id="UP001626550"/>
    </source>
</evidence>
<feature type="compositionally biased region" description="Polar residues" evidence="2">
    <location>
        <begin position="296"/>
        <end position="305"/>
    </location>
</feature>
<feature type="compositionally biased region" description="Low complexity" evidence="2">
    <location>
        <begin position="190"/>
        <end position="206"/>
    </location>
</feature>
<name>A0ABD2QGZ7_9PLAT</name>
<evidence type="ECO:0000256" key="1">
    <source>
        <dbReference type="SAM" id="Coils"/>
    </source>
</evidence>
<feature type="compositionally biased region" description="Basic and acidic residues" evidence="2">
    <location>
        <begin position="112"/>
        <end position="134"/>
    </location>
</feature>
<feature type="region of interest" description="Disordered" evidence="2">
    <location>
        <begin position="1"/>
        <end position="167"/>
    </location>
</feature>